<dbReference type="Gene3D" id="2.30.110.10">
    <property type="entry name" value="Electron Transport, Fmn-binding Protein, Chain A"/>
    <property type="match status" value="1"/>
</dbReference>
<dbReference type="EMBL" id="JAGSOH010000006">
    <property type="protein sequence ID" value="MBR7825545.1"/>
    <property type="molecule type" value="Genomic_DNA"/>
</dbReference>
<evidence type="ECO:0000313" key="5">
    <source>
        <dbReference type="EMBL" id="MBR7825545.1"/>
    </source>
</evidence>
<accession>A0A941E3J5</accession>
<dbReference type="AlphaFoldDB" id="A0A941E3J5"/>
<dbReference type="InterPro" id="IPR002563">
    <property type="entry name" value="Flavin_Rdtase-like_dom"/>
</dbReference>
<evidence type="ECO:0000256" key="2">
    <source>
        <dbReference type="ARBA" id="ARBA00022630"/>
    </source>
</evidence>
<dbReference type="InterPro" id="IPR052174">
    <property type="entry name" value="Flavoredoxin"/>
</dbReference>
<gene>
    <name evidence="5" type="ORF">KDK95_04450</name>
</gene>
<dbReference type="GO" id="GO:0010181">
    <property type="term" value="F:FMN binding"/>
    <property type="evidence" value="ECO:0007669"/>
    <property type="project" value="InterPro"/>
</dbReference>
<protein>
    <submittedName>
        <fullName evidence="5">Flavin reductase family protein</fullName>
    </submittedName>
</protein>
<organism evidence="5 6">
    <name type="scientific">Actinospica acidithermotolerans</name>
    <dbReference type="NCBI Taxonomy" id="2828514"/>
    <lineage>
        <taxon>Bacteria</taxon>
        <taxon>Bacillati</taxon>
        <taxon>Actinomycetota</taxon>
        <taxon>Actinomycetes</taxon>
        <taxon>Catenulisporales</taxon>
        <taxon>Actinospicaceae</taxon>
        <taxon>Actinospica</taxon>
    </lineage>
</organism>
<dbReference type="Pfam" id="PF01613">
    <property type="entry name" value="Flavin_Reduct"/>
    <property type="match status" value="1"/>
</dbReference>
<dbReference type="SUPFAM" id="SSF50475">
    <property type="entry name" value="FMN-binding split barrel"/>
    <property type="match status" value="1"/>
</dbReference>
<evidence type="ECO:0000256" key="3">
    <source>
        <dbReference type="ARBA" id="ARBA00038054"/>
    </source>
</evidence>
<sequence length="212" mass="23232">MHTTRELKVLYFGTPVVLISTRNPDGTTNIAPMSSAWWLSQSAVLGLSRRSQTAINLEREGECVLNLVPSTHADAVDRLALTTGANVVAPYKAEQGYRSERDKFGVSGLTEQASELVAPSRIAECPIQLECTLVDSHPLDRGELNCSAFEVKVLRAHVEESVVIPGTHYVDPDAWDPLIMKFCEFYGGGERLRPSRLAVGWKMPHAARSAVS</sequence>
<evidence type="ECO:0000259" key="4">
    <source>
        <dbReference type="SMART" id="SM00903"/>
    </source>
</evidence>
<comment type="caution">
    <text evidence="5">The sequence shown here is derived from an EMBL/GenBank/DDBJ whole genome shotgun (WGS) entry which is preliminary data.</text>
</comment>
<feature type="domain" description="Flavin reductase like" evidence="4">
    <location>
        <begin position="9"/>
        <end position="171"/>
    </location>
</feature>
<evidence type="ECO:0000256" key="1">
    <source>
        <dbReference type="ARBA" id="ARBA00001917"/>
    </source>
</evidence>
<comment type="similarity">
    <text evidence="3">Belongs to the flavoredoxin family.</text>
</comment>
<proteinExistence type="inferred from homology"/>
<keyword evidence="6" id="KW-1185">Reference proteome</keyword>
<dbReference type="SMART" id="SM00903">
    <property type="entry name" value="Flavin_Reduct"/>
    <property type="match status" value="1"/>
</dbReference>
<name>A0A941E3J5_9ACTN</name>
<comment type="cofactor">
    <cofactor evidence="1">
        <name>FMN</name>
        <dbReference type="ChEBI" id="CHEBI:58210"/>
    </cofactor>
</comment>
<dbReference type="PANTHER" id="PTHR43567:SF1">
    <property type="entry name" value="FLAVOREDOXIN"/>
    <property type="match status" value="1"/>
</dbReference>
<dbReference type="RefSeq" id="WP_212516692.1">
    <property type="nucleotide sequence ID" value="NZ_JAGSOH010000006.1"/>
</dbReference>
<keyword evidence="2" id="KW-0285">Flavoprotein</keyword>
<evidence type="ECO:0000313" key="6">
    <source>
        <dbReference type="Proteomes" id="UP000676325"/>
    </source>
</evidence>
<dbReference type="GO" id="GO:0016646">
    <property type="term" value="F:oxidoreductase activity, acting on the CH-NH group of donors, NAD or NADP as acceptor"/>
    <property type="evidence" value="ECO:0007669"/>
    <property type="project" value="UniProtKB-ARBA"/>
</dbReference>
<reference evidence="5" key="1">
    <citation type="submission" date="2021-04" db="EMBL/GenBank/DDBJ databases">
        <title>Genome based classification of Actinospica acidithermotolerans sp. nov., an actinobacterium isolated from an Indonesian hot spring.</title>
        <authorList>
            <person name="Kusuma A.B."/>
            <person name="Putra K.E."/>
            <person name="Nafisah S."/>
            <person name="Loh J."/>
            <person name="Nouioui I."/>
            <person name="Goodfellow M."/>
        </authorList>
    </citation>
    <scope>NUCLEOTIDE SEQUENCE</scope>
    <source>
        <strain evidence="5">MGRD01-02</strain>
    </source>
</reference>
<dbReference type="Proteomes" id="UP000676325">
    <property type="component" value="Unassembled WGS sequence"/>
</dbReference>
<dbReference type="PANTHER" id="PTHR43567">
    <property type="entry name" value="FLAVOREDOXIN-RELATED-RELATED"/>
    <property type="match status" value="1"/>
</dbReference>
<dbReference type="InterPro" id="IPR012349">
    <property type="entry name" value="Split_barrel_FMN-bd"/>
</dbReference>